<name>A0ABW1IP01_9BACL</name>
<dbReference type="RefSeq" id="WP_379894113.1">
    <property type="nucleotide sequence ID" value="NZ_CBCSCT010000073.1"/>
</dbReference>
<keyword evidence="2" id="KW-1185">Reference proteome</keyword>
<reference evidence="2" key="1">
    <citation type="journal article" date="2019" name="Int. J. Syst. Evol. Microbiol.">
        <title>The Global Catalogue of Microorganisms (GCM) 10K type strain sequencing project: providing services to taxonomists for standard genome sequencing and annotation.</title>
        <authorList>
            <consortium name="The Broad Institute Genomics Platform"/>
            <consortium name="The Broad Institute Genome Sequencing Center for Infectious Disease"/>
            <person name="Wu L."/>
            <person name="Ma J."/>
        </authorList>
    </citation>
    <scope>NUCLEOTIDE SEQUENCE [LARGE SCALE GENOMIC DNA]</scope>
    <source>
        <strain evidence="2">CCM 8749</strain>
    </source>
</reference>
<evidence type="ECO:0000313" key="1">
    <source>
        <dbReference type="EMBL" id="MFC5986798.1"/>
    </source>
</evidence>
<protein>
    <submittedName>
        <fullName evidence="1">Uncharacterized protein</fullName>
    </submittedName>
</protein>
<dbReference type="Proteomes" id="UP001596250">
    <property type="component" value="Unassembled WGS sequence"/>
</dbReference>
<organism evidence="1 2">
    <name type="scientific">Marinicrinis lubricantis</name>
    <dbReference type="NCBI Taxonomy" id="2086470"/>
    <lineage>
        <taxon>Bacteria</taxon>
        <taxon>Bacillati</taxon>
        <taxon>Bacillota</taxon>
        <taxon>Bacilli</taxon>
        <taxon>Bacillales</taxon>
        <taxon>Paenibacillaceae</taxon>
    </lineage>
</organism>
<accession>A0ABW1IP01</accession>
<sequence>MKLIYVENGVDFTLSYGDIDERFYYTMASMYADIIDQVNEDETAELFDEFEERLEAVVSKTEGIGWGFHDNLAELHAQIRWI</sequence>
<gene>
    <name evidence="1" type="ORF">ACFPXP_10250</name>
</gene>
<evidence type="ECO:0000313" key="2">
    <source>
        <dbReference type="Proteomes" id="UP001596250"/>
    </source>
</evidence>
<comment type="caution">
    <text evidence="1">The sequence shown here is derived from an EMBL/GenBank/DDBJ whole genome shotgun (WGS) entry which is preliminary data.</text>
</comment>
<proteinExistence type="predicted"/>
<dbReference type="EMBL" id="JBHSQV010000134">
    <property type="protein sequence ID" value="MFC5986798.1"/>
    <property type="molecule type" value="Genomic_DNA"/>
</dbReference>